<dbReference type="InterPro" id="IPR056423">
    <property type="entry name" value="BACK_BPM_SPOP"/>
</dbReference>
<dbReference type="Gene3D" id="1.25.40.420">
    <property type="match status" value="1"/>
</dbReference>
<dbReference type="PROSITE" id="PS50097">
    <property type="entry name" value="BTB"/>
    <property type="match status" value="1"/>
</dbReference>
<dbReference type="InterPro" id="IPR011333">
    <property type="entry name" value="SKP1/BTB/POZ_sf"/>
</dbReference>
<dbReference type="OrthoDB" id="624345at2759"/>
<dbReference type="SUPFAM" id="SSF49599">
    <property type="entry name" value="TRAF domain-like"/>
    <property type="match status" value="1"/>
</dbReference>
<dbReference type="InterPro" id="IPR000210">
    <property type="entry name" value="BTB/POZ_dom"/>
</dbReference>
<evidence type="ECO:0000259" key="3">
    <source>
        <dbReference type="PROSITE" id="PS50097"/>
    </source>
</evidence>
<dbReference type="PROSITE" id="PS50144">
    <property type="entry name" value="MATH"/>
    <property type="match status" value="1"/>
</dbReference>
<dbReference type="Pfam" id="PF24570">
    <property type="entry name" value="BACK_BPM_SPOP"/>
    <property type="match status" value="1"/>
</dbReference>
<reference evidence="5" key="1">
    <citation type="journal article" date="2022" name="Cell">
        <title>Repeat-based holocentromeres influence genome architecture and karyotype evolution.</title>
        <authorList>
            <person name="Hofstatter P.G."/>
            <person name="Thangavel G."/>
            <person name="Lux T."/>
            <person name="Neumann P."/>
            <person name="Vondrak T."/>
            <person name="Novak P."/>
            <person name="Zhang M."/>
            <person name="Costa L."/>
            <person name="Castellani M."/>
            <person name="Scott A."/>
            <person name="Toegelov H."/>
            <person name="Fuchs J."/>
            <person name="Mata-Sucre Y."/>
            <person name="Dias Y."/>
            <person name="Vanzela A.L.L."/>
            <person name="Huettel B."/>
            <person name="Almeida C.C.S."/>
            <person name="Simkova H."/>
            <person name="Souza G."/>
            <person name="Pedrosa-Harand A."/>
            <person name="Macas J."/>
            <person name="Mayer K.F.X."/>
            <person name="Houben A."/>
            <person name="Marques A."/>
        </authorList>
    </citation>
    <scope>NUCLEOTIDE SEQUENCE</scope>
    <source>
        <strain evidence="5">RhyBre1mFocal</strain>
    </source>
</reference>
<comment type="caution">
    <text evidence="5">The sequence shown here is derived from an EMBL/GenBank/DDBJ whole genome shotgun (WGS) entry which is preliminary data.</text>
</comment>
<comment type="similarity">
    <text evidence="2">Belongs to the Tdpoz family.</text>
</comment>
<evidence type="ECO:0000313" key="5">
    <source>
        <dbReference type="EMBL" id="KAJ1695987.1"/>
    </source>
</evidence>
<dbReference type="Pfam" id="PF22486">
    <property type="entry name" value="MATH_2"/>
    <property type="match status" value="1"/>
</dbReference>
<dbReference type="Pfam" id="PF00651">
    <property type="entry name" value="BTB"/>
    <property type="match status" value="1"/>
</dbReference>
<name>A0A9Q0CL55_9POAL</name>
<feature type="domain" description="MATH" evidence="4">
    <location>
        <begin position="25"/>
        <end position="148"/>
    </location>
</feature>
<dbReference type="SMART" id="SM00225">
    <property type="entry name" value="BTB"/>
    <property type="match status" value="1"/>
</dbReference>
<protein>
    <submittedName>
        <fullName evidence="5">Uncharacterized protein</fullName>
    </submittedName>
</protein>
<evidence type="ECO:0000256" key="1">
    <source>
        <dbReference type="ARBA" id="ARBA00004906"/>
    </source>
</evidence>
<accession>A0A9Q0CL55</accession>
<dbReference type="Gene3D" id="2.60.210.10">
    <property type="entry name" value="Apoptosis, Tumor Necrosis Factor Receptor Associated Protein 2, Chain A"/>
    <property type="match status" value="1"/>
</dbReference>
<evidence type="ECO:0000313" key="6">
    <source>
        <dbReference type="Proteomes" id="UP001151287"/>
    </source>
</evidence>
<feature type="domain" description="BTB" evidence="3">
    <location>
        <begin position="185"/>
        <end position="248"/>
    </location>
</feature>
<dbReference type="InterPro" id="IPR002083">
    <property type="entry name" value="MATH/TRAF_dom"/>
</dbReference>
<dbReference type="InterPro" id="IPR045005">
    <property type="entry name" value="BPM1-6"/>
</dbReference>
<dbReference type="SUPFAM" id="SSF54695">
    <property type="entry name" value="POZ domain"/>
    <property type="match status" value="1"/>
</dbReference>
<dbReference type="EMBL" id="JAMQYH010000003">
    <property type="protein sequence ID" value="KAJ1695987.1"/>
    <property type="molecule type" value="Genomic_DNA"/>
</dbReference>
<sequence length="395" mass="45139">MATLSPSVSPEIRETTATKLLESCKGSYLFKVVGYSSRKGLGVDYSFSSGIFTIGGYKWIIHCYPQLYCRKDQIGFDMGVRTNYVKDIVKITLTLLAQDAKASSNYHLGTKAVANFYKNCHFRFYIRRETLEPSQFLKHDSFTIRCTIEVIKQVRLVESKMQCCEIPPSNLSQQLTSLLQTREGVDVSFKLDEDIIHAHKLMLAARSPVFKAQFFGPMKGKKNTSIEVKGMDASIFEAMLHFIYSDSLPEFCEEKGYTKSSLAQAQHLLVAADRYGLERLKQICELKLSEFIDVDNLATTLTLAEQHNCSELKAACIEFVKDPKILGAVVLTDDFEHMIKSYPTVLKELRQKNHGNSLQEKWFIGKFSPQVFLFSFILHAIGRFLRTFWKRFVSW</sequence>
<evidence type="ECO:0000256" key="2">
    <source>
        <dbReference type="ARBA" id="ARBA00010846"/>
    </source>
</evidence>
<gene>
    <name evidence="5" type="ORF">LUZ63_012685</name>
</gene>
<dbReference type="Proteomes" id="UP001151287">
    <property type="component" value="Unassembled WGS sequence"/>
</dbReference>
<dbReference type="GO" id="GO:0016567">
    <property type="term" value="P:protein ubiquitination"/>
    <property type="evidence" value="ECO:0007669"/>
    <property type="project" value="InterPro"/>
</dbReference>
<dbReference type="PANTHER" id="PTHR26379">
    <property type="entry name" value="BTB/POZ AND MATH DOMAIN-CONTAINING PROTEIN 1"/>
    <property type="match status" value="1"/>
</dbReference>
<evidence type="ECO:0000259" key="4">
    <source>
        <dbReference type="PROSITE" id="PS50144"/>
    </source>
</evidence>
<dbReference type="CDD" id="cd18280">
    <property type="entry name" value="BTB_POZ_BPM_plant"/>
    <property type="match status" value="1"/>
</dbReference>
<dbReference type="Gene3D" id="3.30.710.10">
    <property type="entry name" value="Potassium Channel Kv1.1, Chain A"/>
    <property type="match status" value="1"/>
</dbReference>
<dbReference type="PANTHER" id="PTHR26379:SF187">
    <property type="entry name" value="OS07G0655300 PROTEIN"/>
    <property type="match status" value="1"/>
</dbReference>
<dbReference type="AlphaFoldDB" id="A0A9Q0CL55"/>
<proteinExistence type="inferred from homology"/>
<dbReference type="CDD" id="cd00121">
    <property type="entry name" value="MATH"/>
    <property type="match status" value="1"/>
</dbReference>
<organism evidence="5 6">
    <name type="scientific">Rhynchospora breviuscula</name>
    <dbReference type="NCBI Taxonomy" id="2022672"/>
    <lineage>
        <taxon>Eukaryota</taxon>
        <taxon>Viridiplantae</taxon>
        <taxon>Streptophyta</taxon>
        <taxon>Embryophyta</taxon>
        <taxon>Tracheophyta</taxon>
        <taxon>Spermatophyta</taxon>
        <taxon>Magnoliopsida</taxon>
        <taxon>Liliopsida</taxon>
        <taxon>Poales</taxon>
        <taxon>Cyperaceae</taxon>
        <taxon>Cyperoideae</taxon>
        <taxon>Rhynchosporeae</taxon>
        <taxon>Rhynchospora</taxon>
    </lineage>
</organism>
<comment type="pathway">
    <text evidence="1">Protein modification; protein ubiquitination.</text>
</comment>
<dbReference type="InterPro" id="IPR008974">
    <property type="entry name" value="TRAF-like"/>
</dbReference>
<keyword evidence="6" id="KW-1185">Reference proteome</keyword>